<dbReference type="GeneID" id="113712685"/>
<proteinExistence type="predicted"/>
<organism evidence="3 4">
    <name type="scientific">Coffea arabica</name>
    <name type="common">Arabian coffee</name>
    <dbReference type="NCBI Taxonomy" id="13443"/>
    <lineage>
        <taxon>Eukaryota</taxon>
        <taxon>Viridiplantae</taxon>
        <taxon>Streptophyta</taxon>
        <taxon>Embryophyta</taxon>
        <taxon>Tracheophyta</taxon>
        <taxon>Spermatophyta</taxon>
        <taxon>Magnoliopsida</taxon>
        <taxon>eudicotyledons</taxon>
        <taxon>Gunneridae</taxon>
        <taxon>Pentapetalae</taxon>
        <taxon>asterids</taxon>
        <taxon>lamiids</taxon>
        <taxon>Gentianales</taxon>
        <taxon>Rubiaceae</taxon>
        <taxon>Ixoroideae</taxon>
        <taxon>Gardenieae complex</taxon>
        <taxon>Bertiereae - Coffeeae clade</taxon>
        <taxon>Coffeeae</taxon>
        <taxon>Coffea</taxon>
    </lineage>
</organism>
<dbReference type="RefSeq" id="XP_071924631.1">
    <property type="nucleotide sequence ID" value="XM_072068530.1"/>
</dbReference>
<keyword evidence="3" id="KW-1185">Reference proteome</keyword>
<dbReference type="PANTHER" id="PTHR46033">
    <property type="entry name" value="PROTEIN MAIN-LIKE 2"/>
    <property type="match status" value="1"/>
</dbReference>
<dbReference type="InterPro" id="IPR019557">
    <property type="entry name" value="AminoTfrase-like_pln_mobile"/>
</dbReference>
<dbReference type="AlphaFoldDB" id="A0A6P6U6U0"/>
<accession>A0A6P6U6U0</accession>
<feature type="region of interest" description="Disordered" evidence="1">
    <location>
        <begin position="528"/>
        <end position="571"/>
    </location>
</feature>
<name>A0A6P6U6U0_COFAR</name>
<dbReference type="RefSeq" id="XP_027091998.2">
    <property type="nucleotide sequence ID" value="XM_027236197.2"/>
</dbReference>
<dbReference type="Proteomes" id="UP001652660">
    <property type="component" value="Chromosome 10e"/>
</dbReference>
<reference evidence="3" key="1">
    <citation type="journal article" date="2025" name="Foods">
        <title>Unveiling the Microbial Signatures of Arabica Coffee Cherries: Insights into Ripeness Specific Diversity, Functional Traits, and Implications for Quality and Safety.</title>
        <authorList>
            <consortium name="RefSeq"/>
            <person name="Tenea G.N."/>
            <person name="Cifuentes V."/>
            <person name="Reyes P."/>
            <person name="Cevallos-Vallejos M."/>
        </authorList>
    </citation>
    <scope>NUCLEOTIDE SEQUENCE [LARGE SCALE GENOMIC DNA]</scope>
</reference>
<feature type="region of interest" description="Disordered" evidence="1">
    <location>
        <begin position="601"/>
        <end position="623"/>
    </location>
</feature>
<dbReference type="GO" id="GO:0010073">
    <property type="term" value="P:meristem maintenance"/>
    <property type="evidence" value="ECO:0007669"/>
    <property type="project" value="InterPro"/>
</dbReference>
<evidence type="ECO:0000313" key="4">
    <source>
        <dbReference type="RefSeq" id="XP_027086440.2"/>
    </source>
</evidence>
<evidence type="ECO:0000259" key="2">
    <source>
        <dbReference type="Pfam" id="PF10536"/>
    </source>
</evidence>
<dbReference type="RefSeq" id="XP_027086440.2">
    <property type="nucleotide sequence ID" value="XM_027230639.2"/>
</dbReference>
<dbReference type="RefSeq" id="XP_071924185.1">
    <property type="nucleotide sequence ID" value="XM_072068084.1"/>
</dbReference>
<feature type="domain" description="Aminotransferase-like plant mobile" evidence="2">
    <location>
        <begin position="75"/>
        <end position="433"/>
    </location>
</feature>
<dbReference type="OrthoDB" id="1751334at2759"/>
<dbReference type="Pfam" id="PF10536">
    <property type="entry name" value="PMD"/>
    <property type="match status" value="1"/>
</dbReference>
<accession>A0A6P6UNB1</accession>
<feature type="region of interest" description="Disordered" evidence="1">
    <location>
        <begin position="638"/>
        <end position="668"/>
    </location>
</feature>
<evidence type="ECO:0000313" key="8">
    <source>
        <dbReference type="RefSeq" id="XP_071924185.1"/>
    </source>
</evidence>
<dbReference type="Proteomes" id="UP001652660">
    <property type="component" value="Chromosome 10c"/>
</dbReference>
<evidence type="ECO:0000313" key="9">
    <source>
        <dbReference type="RefSeq" id="XP_071924631.1"/>
    </source>
</evidence>
<dbReference type="InterPro" id="IPR044824">
    <property type="entry name" value="MAIN-like"/>
</dbReference>
<dbReference type="RefSeq" id="XP_071909502.1">
    <property type="nucleotide sequence ID" value="XM_072053401.1"/>
</dbReference>
<dbReference type="Proteomes" id="UP001652660">
    <property type="component" value="Chromosome 9c"/>
</dbReference>
<dbReference type="OrthoDB" id="1937804at2759"/>
<feature type="compositionally biased region" description="Basic residues" evidence="1">
    <location>
        <begin position="534"/>
        <end position="549"/>
    </location>
</feature>
<gene>
    <name evidence="4 8" type="primary">LOC113712685</name>
    <name evidence="5" type="synonym">LOC113712686</name>
    <name evidence="6 7" type="synonym">LOC140008594</name>
    <name evidence="9 10" type="synonym">LOC140015716</name>
</gene>
<evidence type="ECO:0000313" key="3">
    <source>
        <dbReference type="Proteomes" id="UP001652660"/>
    </source>
</evidence>
<protein>
    <submittedName>
        <fullName evidence="4 5 6 8">Serine/threonine-protein phosphatase 7 long form homolog</fullName>
    </submittedName>
</protein>
<evidence type="ECO:0000313" key="5">
    <source>
        <dbReference type="RefSeq" id="XP_027091998.2"/>
    </source>
</evidence>
<evidence type="ECO:0000313" key="10">
    <source>
        <dbReference type="RefSeq" id="XP_071924632.1"/>
    </source>
</evidence>
<dbReference type="PANTHER" id="PTHR46033:SF8">
    <property type="entry name" value="PROTEIN MAINTENANCE OF MERISTEMS-LIKE"/>
    <property type="match status" value="1"/>
</dbReference>
<dbReference type="RefSeq" id="XP_071924632.1">
    <property type="nucleotide sequence ID" value="XM_072068531.1"/>
</dbReference>
<dbReference type="Proteomes" id="UP001652660">
    <property type="component" value="Chromosome 6c"/>
</dbReference>
<sequence length="668" mass="75285">MADTPVPPGLHPGPYVHDIISAGTPHRAHSIFYGHIEGNQLDVRRCDRGFWEHTPIPDRVCRYIALAGFEGVLESGYQMVDHSLITSLVERWRPETHTFHLPVGEATVTLQDVEVLWGLHIDGPPVTGIDTYRSIQEWGAICEELIGFSPAVGYFDGQRLKLGCLARALDTELPPDASDVECRQRARIYLLLILGGHLLSDKSGNKVPLLYLPLLRDLETVGQYSWGSACLATLYRSLCDATNPAKSAIAGPLVLLQLWIWEHIPTMRPDRIAPLEHYPGPYGARWNNDLDVHRVVRHVVPAFRDQLTGLRPEEFVWQPYSEDVLASLPAYCTAGADIWRSVTYLICWDVVEPHLPHRVMRQFGFHQSLPDMRLTDNQAALHSLDRRGRANQDWSTTHGHYIDIWTDRRVHVQDGTIIEDTTYPSDEYVQWYRERTVIYISNPSRFPAFPVGFQGDSARAQYLSDAMSRMYFMAQDSLAVSDEQHSRYFQELGDFASTSLHHVGESRRLAFRPPHVPQEIPLYADPCRVQRAPRNTRRSQHGGGRRRRLRSPDPAIQTEFHGGSIATEDQAGASTVLTPQTEIMHERGVSIGHSVSPMTFPEFTPDRDSHQHTSGQCQGGEGTSAQIHQATLLAHITQGHTVVPNQPRRSRRIPKPTTCGTHGKLGQH</sequence>
<evidence type="ECO:0000313" key="7">
    <source>
        <dbReference type="RefSeq" id="XP_071909502.1"/>
    </source>
</evidence>
<dbReference type="RefSeq" id="XP_071909501.1">
    <property type="nucleotide sequence ID" value="XM_072053400.1"/>
</dbReference>
<evidence type="ECO:0000313" key="6">
    <source>
        <dbReference type="RefSeq" id="XP_071909501.1"/>
    </source>
</evidence>
<evidence type="ECO:0000256" key="1">
    <source>
        <dbReference type="SAM" id="MobiDB-lite"/>
    </source>
</evidence>
<reference evidence="4 5" key="2">
    <citation type="submission" date="2025-05" db="UniProtKB">
        <authorList>
            <consortium name="RefSeq"/>
        </authorList>
    </citation>
    <scope>IDENTIFICATION</scope>
    <source>
        <tissue evidence="4 5">Leaves</tissue>
    </source>
</reference>